<accession>A0A2V0RC09</accession>
<reference evidence="1" key="1">
    <citation type="submission" date="2017-04" db="EMBL/GenBank/DDBJ databases">
        <title>Unveiling RNA virosphere associated with marine microorganisms.</title>
        <authorList>
            <person name="Urayama S."/>
            <person name="Takaki Y."/>
            <person name="Nishi S."/>
            <person name="Yoshida Y."/>
            <person name="Deguchi S."/>
            <person name="Takai K."/>
            <person name="Nunoura T."/>
        </authorList>
    </citation>
    <scope>NUCLEOTIDE SEQUENCE</scope>
</reference>
<dbReference type="AlphaFoldDB" id="A0A2V0RC09"/>
<organism evidence="1">
    <name type="scientific">viral metagenome</name>
    <dbReference type="NCBI Taxonomy" id="1070528"/>
    <lineage>
        <taxon>unclassified sequences</taxon>
        <taxon>metagenomes</taxon>
        <taxon>organismal metagenomes</taxon>
    </lineage>
</organism>
<proteinExistence type="predicted"/>
<comment type="caution">
    <text evidence="1">The sequence shown here is derived from an EMBL/GenBank/DDBJ whole genome shotgun (WGS) entry which is preliminary data.</text>
</comment>
<evidence type="ECO:0000313" key="1">
    <source>
        <dbReference type="EMBL" id="GBH22627.1"/>
    </source>
</evidence>
<dbReference type="EMBL" id="BDQC01000215">
    <property type="protein sequence ID" value="GBH22627.1"/>
    <property type="molecule type" value="Genomic_RNA"/>
</dbReference>
<sequence length="496" mass="56273">MSHKLNSIKFSLIERAFRPGFRAAIPGYVLRSLYSVSSGELTSVRDDAGGKTVDTIKVSDFADRLGISVTLLRNELAQIVTALSQNVFPGEIMRPTEFDMHKGAFDLQSLICYKLSLNDVGSSDVYDSLLSHILSRFDHEVKYTNPAKIERISDRFIQIMEDGAPILHYMNTPNDTMNRLGVGPSDFMTKFKIISGFKAIVINASSTSENGKIHIALNLNDRHEQFQDVVEILQNADYAMDGNGTVYPFVIESVNLENGTLIIHLFSEYQGKPALTRWMEHCDVSFHRVMISILSTLWNNSEAYYASGLGGQFPKSFFRILHGTYFMYNETIHLDSDNDANRITRDDDPKQTLRAIMLDYSKAHATGILNDATRKAFGVTKGKEVTSADLNGIRLFIKHFFTFLMRFSAFIDIKNFNLPDKEIIKSGGSMFVLDMKRRERATNHIINHNIDPQFFNKNCENKAEAIVRRLESRIQDDVVNEMRHASAMIKKVETFL</sequence>
<name>A0A2V0RC09_9ZZZZ</name>
<protein>
    <submittedName>
        <fullName evidence="1">Uncharacterized protein</fullName>
    </submittedName>
</protein>